<dbReference type="RefSeq" id="WP_181555522.1">
    <property type="nucleotide sequence ID" value="NZ_JACDUT010000003.1"/>
</dbReference>
<accession>A0A7W0BXK3</accession>
<protein>
    <recommendedName>
        <fullName evidence="7">Flagellar protein FliT</fullName>
    </recommendedName>
</protein>
<evidence type="ECO:0000256" key="2">
    <source>
        <dbReference type="ARBA" id="ARBA00022490"/>
    </source>
</evidence>
<comment type="caution">
    <text evidence="8">The sequence shown here is derived from an EMBL/GenBank/DDBJ whole genome shotgun (WGS) entry which is preliminary data.</text>
</comment>
<evidence type="ECO:0000256" key="5">
    <source>
        <dbReference type="ARBA" id="ARBA00093765"/>
    </source>
</evidence>
<evidence type="ECO:0000256" key="7">
    <source>
        <dbReference type="ARBA" id="ARBA00093797"/>
    </source>
</evidence>
<comment type="subcellular location">
    <subcellularLocation>
        <location evidence="1">Cytoplasm</location>
        <location evidence="1">Cytosol</location>
    </subcellularLocation>
</comment>
<dbReference type="InterPro" id="IPR008622">
    <property type="entry name" value="FliT"/>
</dbReference>
<dbReference type="EMBL" id="JACDUT010000003">
    <property type="protein sequence ID" value="MBA2874641.1"/>
    <property type="molecule type" value="Genomic_DNA"/>
</dbReference>
<evidence type="ECO:0000256" key="4">
    <source>
        <dbReference type="ARBA" id="ARBA00023186"/>
    </source>
</evidence>
<evidence type="ECO:0000313" key="9">
    <source>
        <dbReference type="Proteomes" id="UP000523087"/>
    </source>
</evidence>
<proteinExistence type="inferred from homology"/>
<dbReference type="AlphaFoldDB" id="A0A7W0BXK3"/>
<dbReference type="Proteomes" id="UP000523087">
    <property type="component" value="Unassembled WGS sequence"/>
</dbReference>
<keyword evidence="2" id="KW-0963">Cytoplasm</keyword>
<keyword evidence="8" id="KW-0966">Cell projection</keyword>
<comment type="function">
    <text evidence="5">May act as an export chaperone for the filament capping protein FliD.</text>
</comment>
<gene>
    <name evidence="8" type="ORF">HNR31_001411</name>
</gene>
<organism evidence="8 9">
    <name type="scientific">Thermaerobacillus caldiproteolyticus</name>
    <dbReference type="NCBI Taxonomy" id="247480"/>
    <lineage>
        <taxon>Bacteria</taxon>
        <taxon>Bacillati</taxon>
        <taxon>Bacillota</taxon>
        <taxon>Bacilli</taxon>
        <taxon>Bacillales</taxon>
        <taxon>Anoxybacillaceae</taxon>
        <taxon>Thermaerobacillus</taxon>
    </lineage>
</organism>
<evidence type="ECO:0000256" key="1">
    <source>
        <dbReference type="ARBA" id="ARBA00004514"/>
    </source>
</evidence>
<reference evidence="8 9" key="1">
    <citation type="submission" date="2020-07" db="EMBL/GenBank/DDBJ databases">
        <title>Genomic Encyclopedia of Type Strains, Phase IV (KMG-IV): sequencing the most valuable type-strain genomes for metagenomic binning, comparative biology and taxonomic classification.</title>
        <authorList>
            <person name="Goeker M."/>
        </authorList>
    </citation>
    <scope>NUCLEOTIDE SEQUENCE [LARGE SCALE GENOMIC DNA]</scope>
    <source>
        <strain evidence="8 9">DSM 15730</strain>
    </source>
</reference>
<name>A0A7W0BXK3_9BACL</name>
<sequence>MDLVEELASCSEKLLSILQHSAIGREVQIEQINELLTKRESIIEKLKQAKTNDLEKHPKAAQIVKMEQEIKKGLHQLFTLIKKNIKELNEKKRFHQSYVNPYTHLQTVDGRFYDKRR</sequence>
<evidence type="ECO:0000256" key="3">
    <source>
        <dbReference type="ARBA" id="ARBA00022795"/>
    </source>
</evidence>
<evidence type="ECO:0000256" key="6">
    <source>
        <dbReference type="ARBA" id="ARBA00093785"/>
    </source>
</evidence>
<keyword evidence="8" id="KW-0282">Flagellum</keyword>
<keyword evidence="8" id="KW-0969">Cilium</keyword>
<dbReference type="Pfam" id="PF05400">
    <property type="entry name" value="FliT"/>
    <property type="match status" value="1"/>
</dbReference>
<evidence type="ECO:0000313" key="8">
    <source>
        <dbReference type="EMBL" id="MBA2874641.1"/>
    </source>
</evidence>
<keyword evidence="3" id="KW-1005">Bacterial flagellum biogenesis</keyword>
<keyword evidence="4" id="KW-0143">Chaperone</keyword>
<keyword evidence="9" id="KW-1185">Reference proteome</keyword>
<comment type="similarity">
    <text evidence="6">Belongs to the bacillales FliT family.</text>
</comment>